<dbReference type="EMBL" id="BAABGY010000002">
    <property type="protein sequence ID" value="GAA4321888.1"/>
    <property type="molecule type" value="Genomic_DNA"/>
</dbReference>
<dbReference type="CDD" id="cd07067">
    <property type="entry name" value="HP_PGM_like"/>
    <property type="match status" value="1"/>
</dbReference>
<accession>A0ABP8GCT0</accession>
<comment type="caution">
    <text evidence="2">The sequence shown here is derived from an EMBL/GenBank/DDBJ whole genome shotgun (WGS) entry which is preliminary data.</text>
</comment>
<dbReference type="NCBIfam" id="TIGR03162">
    <property type="entry name" value="ribazole_cobC"/>
    <property type="match status" value="1"/>
</dbReference>
<protein>
    <recommendedName>
        <fullName evidence="1">Alpha-ribazole phosphatase</fullName>
        <ecNumber evidence="1">3.1.3.73</ecNumber>
    </recommendedName>
</protein>
<proteinExistence type="predicted"/>
<evidence type="ECO:0000313" key="2">
    <source>
        <dbReference type="EMBL" id="GAA4321888.1"/>
    </source>
</evidence>
<dbReference type="InterPro" id="IPR013078">
    <property type="entry name" value="His_Pase_superF_clade-1"/>
</dbReference>
<dbReference type="InterPro" id="IPR029033">
    <property type="entry name" value="His_PPase_superfam"/>
</dbReference>
<dbReference type="EC" id="3.1.3.73" evidence="1"/>
<evidence type="ECO:0000256" key="1">
    <source>
        <dbReference type="NCBIfam" id="TIGR03162"/>
    </source>
</evidence>
<name>A0ABP8GCT0_9BACT</name>
<dbReference type="PANTHER" id="PTHR48100:SF59">
    <property type="entry name" value="ADENOSYLCOBALAMIN_ALPHA-RIBAZOLE PHOSPHATASE"/>
    <property type="match status" value="1"/>
</dbReference>
<dbReference type="InterPro" id="IPR050275">
    <property type="entry name" value="PGM_Phosphatase"/>
</dbReference>
<gene>
    <name evidence="2" type="primary">cobC</name>
    <name evidence="2" type="ORF">GCM10023184_07950</name>
</gene>
<dbReference type="PANTHER" id="PTHR48100">
    <property type="entry name" value="BROAD-SPECIFICITY PHOSPHATASE YOR283W-RELATED"/>
    <property type="match status" value="1"/>
</dbReference>
<organism evidence="2 3">
    <name type="scientific">Flaviaesturariibacter amylovorans</name>
    <dbReference type="NCBI Taxonomy" id="1084520"/>
    <lineage>
        <taxon>Bacteria</taxon>
        <taxon>Pseudomonadati</taxon>
        <taxon>Bacteroidota</taxon>
        <taxon>Chitinophagia</taxon>
        <taxon>Chitinophagales</taxon>
        <taxon>Chitinophagaceae</taxon>
        <taxon>Flaviaestuariibacter</taxon>
    </lineage>
</organism>
<keyword evidence="3" id="KW-1185">Reference proteome</keyword>
<reference evidence="3" key="1">
    <citation type="journal article" date="2019" name="Int. J. Syst. Evol. Microbiol.">
        <title>The Global Catalogue of Microorganisms (GCM) 10K type strain sequencing project: providing services to taxonomists for standard genome sequencing and annotation.</title>
        <authorList>
            <consortium name="The Broad Institute Genomics Platform"/>
            <consortium name="The Broad Institute Genome Sequencing Center for Infectious Disease"/>
            <person name="Wu L."/>
            <person name="Ma J."/>
        </authorList>
    </citation>
    <scope>NUCLEOTIDE SEQUENCE [LARGE SCALE GENOMIC DNA]</scope>
    <source>
        <strain evidence="3">JCM 17919</strain>
    </source>
</reference>
<dbReference type="SUPFAM" id="SSF53254">
    <property type="entry name" value="Phosphoglycerate mutase-like"/>
    <property type="match status" value="1"/>
</dbReference>
<dbReference type="RefSeq" id="WP_345253583.1">
    <property type="nucleotide sequence ID" value="NZ_BAABGY010000002.1"/>
</dbReference>
<sequence>MEFYLIRHTTPDVPVGTCYGQTDLGLTATFDAEAAAILPHLPAGIRTVYSSPLQRCRKLAERLFPGQLLCFDDRLKEIHCGDWEGRPWDSIEPGPLQAWMANRLHACIPGGESYTQLYERVTDFLQDLPPAEGPFAIVTHGGVIRSLLAHINEVSLGDSFDAFPIHYGCLVHVQRQEERLAHRFLHNVKRGEERHRPSLGKLRMTSGNT</sequence>
<evidence type="ECO:0000313" key="3">
    <source>
        <dbReference type="Proteomes" id="UP001501725"/>
    </source>
</evidence>
<dbReference type="SMART" id="SM00855">
    <property type="entry name" value="PGAM"/>
    <property type="match status" value="1"/>
</dbReference>
<dbReference type="Proteomes" id="UP001501725">
    <property type="component" value="Unassembled WGS sequence"/>
</dbReference>
<dbReference type="Pfam" id="PF00300">
    <property type="entry name" value="His_Phos_1"/>
    <property type="match status" value="1"/>
</dbReference>
<dbReference type="Gene3D" id="3.40.50.1240">
    <property type="entry name" value="Phosphoglycerate mutase-like"/>
    <property type="match status" value="1"/>
</dbReference>
<dbReference type="InterPro" id="IPR017578">
    <property type="entry name" value="Ribazole_CobC"/>
</dbReference>